<dbReference type="Pfam" id="PF00646">
    <property type="entry name" value="F-box"/>
    <property type="match status" value="1"/>
</dbReference>
<evidence type="ECO:0000313" key="6">
    <source>
        <dbReference type="Proteomes" id="UP000759131"/>
    </source>
</evidence>
<gene>
    <name evidence="5" type="ORF">OSB1V03_LOCUS4371</name>
</gene>
<dbReference type="InterPro" id="IPR001810">
    <property type="entry name" value="F-box_dom"/>
</dbReference>
<evidence type="ECO:0000259" key="4">
    <source>
        <dbReference type="PROSITE" id="PS50102"/>
    </source>
</evidence>
<dbReference type="PROSITE" id="PS50102">
    <property type="entry name" value="RRM"/>
    <property type="match status" value="1"/>
</dbReference>
<evidence type="ECO:0000256" key="3">
    <source>
        <dbReference type="SAM" id="MobiDB-lite"/>
    </source>
</evidence>
<dbReference type="InterPro" id="IPR036047">
    <property type="entry name" value="F-box-like_dom_sf"/>
</dbReference>
<dbReference type="SUPFAM" id="SSF54928">
    <property type="entry name" value="RNA-binding domain, RBD"/>
    <property type="match status" value="1"/>
</dbReference>
<evidence type="ECO:0000256" key="2">
    <source>
        <dbReference type="PROSITE-ProRule" id="PRU00176"/>
    </source>
</evidence>
<name>A0A7R9KL25_9ACAR</name>
<feature type="region of interest" description="Disordered" evidence="3">
    <location>
        <begin position="134"/>
        <end position="155"/>
    </location>
</feature>
<feature type="compositionally biased region" description="Polar residues" evidence="3">
    <location>
        <begin position="134"/>
        <end position="150"/>
    </location>
</feature>
<evidence type="ECO:0000256" key="1">
    <source>
        <dbReference type="ARBA" id="ARBA00022884"/>
    </source>
</evidence>
<keyword evidence="1 2" id="KW-0694">RNA-binding</keyword>
<accession>A0A7R9KL25</accession>
<dbReference type="CDD" id="cd00590">
    <property type="entry name" value="RRM_SF"/>
    <property type="match status" value="1"/>
</dbReference>
<dbReference type="InterPro" id="IPR035979">
    <property type="entry name" value="RBD_domain_sf"/>
</dbReference>
<dbReference type="Gene3D" id="3.80.10.10">
    <property type="entry name" value="Ribonuclease Inhibitor"/>
    <property type="match status" value="1"/>
</dbReference>
<dbReference type="EMBL" id="OC856551">
    <property type="protein sequence ID" value="CAD7623924.1"/>
    <property type="molecule type" value="Genomic_DNA"/>
</dbReference>
<dbReference type="SUPFAM" id="SSF81383">
    <property type="entry name" value="F-box domain"/>
    <property type="match status" value="1"/>
</dbReference>
<dbReference type="InterPro" id="IPR000504">
    <property type="entry name" value="RRM_dom"/>
</dbReference>
<feature type="domain" description="RRM" evidence="4">
    <location>
        <begin position="8"/>
        <end position="84"/>
    </location>
</feature>
<dbReference type="SUPFAM" id="SSF52047">
    <property type="entry name" value="RNI-like"/>
    <property type="match status" value="1"/>
</dbReference>
<evidence type="ECO:0000313" key="5">
    <source>
        <dbReference type="EMBL" id="CAD7623924.1"/>
    </source>
</evidence>
<dbReference type="InterPro" id="IPR032675">
    <property type="entry name" value="LRR_dom_sf"/>
</dbReference>
<dbReference type="OrthoDB" id="378874at2759"/>
<dbReference type="Gene3D" id="3.30.70.330">
    <property type="match status" value="1"/>
</dbReference>
<proteinExistence type="predicted"/>
<dbReference type="AlphaFoldDB" id="A0A7R9KL25"/>
<dbReference type="GO" id="GO:0003723">
    <property type="term" value="F:RNA binding"/>
    <property type="evidence" value="ECO:0007669"/>
    <property type="project" value="UniProtKB-UniRule"/>
</dbReference>
<reference evidence="5" key="1">
    <citation type="submission" date="2020-11" db="EMBL/GenBank/DDBJ databases">
        <authorList>
            <person name="Tran Van P."/>
        </authorList>
    </citation>
    <scope>NUCLEOTIDE SEQUENCE</scope>
</reference>
<dbReference type="Gene3D" id="1.20.1280.50">
    <property type="match status" value="1"/>
</dbReference>
<protein>
    <recommendedName>
        <fullName evidence="4">RRM domain-containing protein</fullName>
    </recommendedName>
</protein>
<dbReference type="Proteomes" id="UP000759131">
    <property type="component" value="Unassembled WGS sequence"/>
</dbReference>
<feature type="compositionally biased region" description="Polar residues" evidence="3">
    <location>
        <begin position="100"/>
        <end position="109"/>
    </location>
</feature>
<feature type="region of interest" description="Disordered" evidence="3">
    <location>
        <begin position="87"/>
        <end position="109"/>
    </location>
</feature>
<dbReference type="Pfam" id="PF00076">
    <property type="entry name" value="RRM_1"/>
    <property type="match status" value="1"/>
</dbReference>
<sequence length="582" mass="66159">MVWEETRHVLAVKGLPDDWNESDVRTSNFKYFGNLAKVCIKRKADKPTVIFIRYDTESGADQAVELFNGKPYLGSILSITRAQRKVIPKPDNTADESDSNKTTDNIDMESTSVQFTSTPLSTKSLGIEKLDLNGDTSDGQQTEPQVSDTACSPPMITKMKRMPSMKRLNFISNEDNRCLERPDQSMDAYVSCVTIDALRTASDGPYKLLHEVFSHLTLKQRFGITRVCHFWRHVVQEMAAQELCVTFGLKETLSCGDWRHNTSEYNDLSAAITAPDGTLKLDNSVYRLAPFFRGMHSVECVHLANCHVTTQALKWIIATFHNLKCLRFDDIHGIVRTDWNKFVKPLAGLTHFSFAGNTLNEWQSVRKMVSSFVALEVLIITDCIQDMEFVFRDISPTLHTLAIIRCDRLTPQSIRRLTGRNGPHIREIYVDFKFIHDSFGVIEAIYELLVELESFRALNISGQTFTEFNHYLLENNLSITMNAEPIADTNQLFALIGKELSSVEMRGPVFPNLLKNLTANLPVCQDLKLIDCDIHCDCGLDLQVLAPEERHSCQECLSNFFQYLTNTSLQYFWLNGVEYGRE</sequence>
<organism evidence="5">
    <name type="scientific">Medioppia subpectinata</name>
    <dbReference type="NCBI Taxonomy" id="1979941"/>
    <lineage>
        <taxon>Eukaryota</taxon>
        <taxon>Metazoa</taxon>
        <taxon>Ecdysozoa</taxon>
        <taxon>Arthropoda</taxon>
        <taxon>Chelicerata</taxon>
        <taxon>Arachnida</taxon>
        <taxon>Acari</taxon>
        <taxon>Acariformes</taxon>
        <taxon>Sarcoptiformes</taxon>
        <taxon>Oribatida</taxon>
        <taxon>Brachypylina</taxon>
        <taxon>Oppioidea</taxon>
        <taxon>Oppiidae</taxon>
        <taxon>Medioppia</taxon>
    </lineage>
</organism>
<keyword evidence="6" id="KW-1185">Reference proteome</keyword>
<dbReference type="EMBL" id="CAJPIZ010001976">
    <property type="protein sequence ID" value="CAG2104354.1"/>
    <property type="molecule type" value="Genomic_DNA"/>
</dbReference>
<dbReference type="InterPro" id="IPR012677">
    <property type="entry name" value="Nucleotide-bd_a/b_plait_sf"/>
</dbReference>
<dbReference type="SMART" id="SM00360">
    <property type="entry name" value="RRM"/>
    <property type="match status" value="1"/>
</dbReference>